<gene>
    <name evidence="2" type="ORF">ES332_D06G128700v1</name>
</gene>
<accession>A0A5D2KHX3</accession>
<dbReference type="EMBL" id="CM017628">
    <property type="protein sequence ID" value="TYH66522.1"/>
    <property type="molecule type" value="Genomic_DNA"/>
</dbReference>
<proteinExistence type="predicted"/>
<dbReference type="Proteomes" id="UP000322667">
    <property type="component" value="Chromosome D06"/>
</dbReference>
<sequence length="109" mass="12119">MQPQQPVPSPLLTPRTSKNPDGAHLLDEHAWWMRGIAECGVMGTLLQMENVQAVRSAVSASIATENMLWARVNFGPIGPNVFGMLVFSQTKIGLLQLPLFTRYRVTRTE</sequence>
<feature type="compositionally biased region" description="Pro residues" evidence="1">
    <location>
        <begin position="1"/>
        <end position="11"/>
    </location>
</feature>
<protein>
    <submittedName>
        <fullName evidence="2">Uncharacterized protein</fullName>
    </submittedName>
</protein>
<organism evidence="2 3">
    <name type="scientific">Gossypium tomentosum</name>
    <name type="common">Hawaiian cotton</name>
    <name type="synonym">Gossypium sandvicense</name>
    <dbReference type="NCBI Taxonomy" id="34277"/>
    <lineage>
        <taxon>Eukaryota</taxon>
        <taxon>Viridiplantae</taxon>
        <taxon>Streptophyta</taxon>
        <taxon>Embryophyta</taxon>
        <taxon>Tracheophyta</taxon>
        <taxon>Spermatophyta</taxon>
        <taxon>Magnoliopsida</taxon>
        <taxon>eudicotyledons</taxon>
        <taxon>Gunneridae</taxon>
        <taxon>Pentapetalae</taxon>
        <taxon>rosids</taxon>
        <taxon>malvids</taxon>
        <taxon>Malvales</taxon>
        <taxon>Malvaceae</taxon>
        <taxon>Malvoideae</taxon>
        <taxon>Gossypium</taxon>
    </lineage>
</organism>
<feature type="region of interest" description="Disordered" evidence="1">
    <location>
        <begin position="1"/>
        <end position="21"/>
    </location>
</feature>
<dbReference type="AlphaFoldDB" id="A0A5D2KHX3"/>
<evidence type="ECO:0000313" key="2">
    <source>
        <dbReference type="EMBL" id="TYH66522.1"/>
    </source>
</evidence>
<name>A0A5D2KHX3_GOSTO</name>
<keyword evidence="3" id="KW-1185">Reference proteome</keyword>
<evidence type="ECO:0000256" key="1">
    <source>
        <dbReference type="SAM" id="MobiDB-lite"/>
    </source>
</evidence>
<reference evidence="2 3" key="1">
    <citation type="submission" date="2019-07" db="EMBL/GenBank/DDBJ databases">
        <title>WGS assembly of Gossypium tomentosum.</title>
        <authorList>
            <person name="Chen Z.J."/>
            <person name="Sreedasyam A."/>
            <person name="Ando A."/>
            <person name="Song Q."/>
            <person name="De L."/>
            <person name="Hulse-Kemp A."/>
            <person name="Ding M."/>
            <person name="Ye W."/>
            <person name="Kirkbride R."/>
            <person name="Jenkins J."/>
            <person name="Plott C."/>
            <person name="Lovell J."/>
            <person name="Lin Y.-M."/>
            <person name="Vaughn R."/>
            <person name="Liu B."/>
            <person name="Li W."/>
            <person name="Simpson S."/>
            <person name="Scheffler B."/>
            <person name="Saski C."/>
            <person name="Grover C."/>
            <person name="Hu G."/>
            <person name="Conover J."/>
            <person name="Carlson J."/>
            <person name="Shu S."/>
            <person name="Boston L."/>
            <person name="Williams M."/>
            <person name="Peterson D."/>
            <person name="Mcgee K."/>
            <person name="Jones D."/>
            <person name="Wendel J."/>
            <person name="Stelly D."/>
            <person name="Grimwood J."/>
            <person name="Schmutz J."/>
        </authorList>
    </citation>
    <scope>NUCLEOTIDE SEQUENCE [LARGE SCALE GENOMIC DNA]</scope>
    <source>
        <strain evidence="2">7179.01</strain>
    </source>
</reference>
<evidence type="ECO:0000313" key="3">
    <source>
        <dbReference type="Proteomes" id="UP000322667"/>
    </source>
</evidence>